<evidence type="ECO:0000313" key="1">
    <source>
        <dbReference type="EMBL" id="PVX57974.1"/>
    </source>
</evidence>
<keyword evidence="2" id="KW-1185">Reference proteome</keyword>
<name>A0A2U0UK05_9BACT</name>
<reference evidence="1 2" key="1">
    <citation type="submission" date="2018-05" db="EMBL/GenBank/DDBJ databases">
        <title>Genomic Encyclopedia of Type Strains, Phase IV (KMG-IV): sequencing the most valuable type-strain genomes for metagenomic binning, comparative biology and taxonomic classification.</title>
        <authorList>
            <person name="Goeker M."/>
        </authorList>
    </citation>
    <scope>NUCLEOTIDE SEQUENCE [LARGE SCALE GENOMIC DNA]</scope>
    <source>
        <strain evidence="1 2">DSM 100333</strain>
    </source>
</reference>
<sequence>MRSACTSLGLNYELAMVSYGLFNQCSAISLEPNCELKIVNCELACVIS</sequence>
<dbReference type="AlphaFoldDB" id="A0A2U0UK05"/>
<dbReference type="EMBL" id="QENY01000003">
    <property type="protein sequence ID" value="PVX57974.1"/>
    <property type="molecule type" value="Genomic_DNA"/>
</dbReference>
<accession>A0A2U0UK05</accession>
<organism evidence="1 2">
    <name type="scientific">Hallella colorans</name>
    <dbReference type="NCBI Taxonomy" id="1703337"/>
    <lineage>
        <taxon>Bacteria</taxon>
        <taxon>Pseudomonadati</taxon>
        <taxon>Bacteroidota</taxon>
        <taxon>Bacteroidia</taxon>
        <taxon>Bacteroidales</taxon>
        <taxon>Prevotellaceae</taxon>
        <taxon>Hallella</taxon>
    </lineage>
</organism>
<dbReference type="Proteomes" id="UP000245870">
    <property type="component" value="Unassembled WGS sequence"/>
</dbReference>
<evidence type="ECO:0000313" key="2">
    <source>
        <dbReference type="Proteomes" id="UP000245870"/>
    </source>
</evidence>
<proteinExistence type="predicted"/>
<comment type="caution">
    <text evidence="1">The sequence shown here is derived from an EMBL/GenBank/DDBJ whole genome shotgun (WGS) entry which is preliminary data.</text>
</comment>
<protein>
    <submittedName>
        <fullName evidence="1">Uncharacterized protein</fullName>
    </submittedName>
</protein>
<gene>
    <name evidence="1" type="ORF">C7379_10397</name>
</gene>